<dbReference type="RefSeq" id="WP_380321052.1">
    <property type="nucleotide sequence ID" value="NZ_JBHYPW010000013.1"/>
</dbReference>
<dbReference type="Proteomes" id="UP001599542">
    <property type="component" value="Unassembled WGS sequence"/>
</dbReference>
<proteinExistence type="predicted"/>
<evidence type="ECO:0000313" key="2">
    <source>
        <dbReference type="EMBL" id="MFE1355769.1"/>
    </source>
</evidence>
<sequence>MRLLFVCQVCGCHYLVPVGLDYPDGGRASAVWCSACQRDAAARGATEPAELAAVAVLLAVRALKAALAARSAPPPAGAGAGAGTAGAGVGAEQPSRPDRRPTRPAVSSRGRTRPAAARTRLA</sequence>
<gene>
    <name evidence="2" type="ORF">ACFW6T_27715</name>
</gene>
<accession>A0ABW6GSM9</accession>
<comment type="caution">
    <text evidence="2">The sequence shown here is derived from an EMBL/GenBank/DDBJ whole genome shotgun (WGS) entry which is preliminary data.</text>
</comment>
<organism evidence="2 3">
    <name type="scientific">Kitasatospora phosalacinea</name>
    <dbReference type="NCBI Taxonomy" id="2065"/>
    <lineage>
        <taxon>Bacteria</taxon>
        <taxon>Bacillati</taxon>
        <taxon>Actinomycetota</taxon>
        <taxon>Actinomycetes</taxon>
        <taxon>Kitasatosporales</taxon>
        <taxon>Streptomycetaceae</taxon>
        <taxon>Kitasatospora</taxon>
    </lineage>
</organism>
<evidence type="ECO:0000313" key="3">
    <source>
        <dbReference type="Proteomes" id="UP001599542"/>
    </source>
</evidence>
<evidence type="ECO:0000256" key="1">
    <source>
        <dbReference type="SAM" id="MobiDB-lite"/>
    </source>
</evidence>
<dbReference type="EMBL" id="JBHYPX010000068">
    <property type="protein sequence ID" value="MFE1355769.1"/>
    <property type="molecule type" value="Genomic_DNA"/>
</dbReference>
<name>A0ABW6GSM9_9ACTN</name>
<reference evidence="2 3" key="1">
    <citation type="submission" date="2024-09" db="EMBL/GenBank/DDBJ databases">
        <title>The Natural Products Discovery Center: Release of the First 8490 Sequenced Strains for Exploring Actinobacteria Biosynthetic Diversity.</title>
        <authorList>
            <person name="Kalkreuter E."/>
            <person name="Kautsar S.A."/>
            <person name="Yang D."/>
            <person name="Bader C.D."/>
            <person name="Teijaro C.N."/>
            <person name="Fluegel L."/>
            <person name="Davis C.M."/>
            <person name="Simpson J.R."/>
            <person name="Lauterbach L."/>
            <person name="Steele A.D."/>
            <person name="Gui C."/>
            <person name="Meng S."/>
            <person name="Li G."/>
            <person name="Viehrig K."/>
            <person name="Ye F."/>
            <person name="Su P."/>
            <person name="Kiefer A.F."/>
            <person name="Nichols A."/>
            <person name="Cepeda A.J."/>
            <person name="Yan W."/>
            <person name="Fan B."/>
            <person name="Jiang Y."/>
            <person name="Adhikari A."/>
            <person name="Zheng C.-J."/>
            <person name="Schuster L."/>
            <person name="Cowan T.M."/>
            <person name="Smanski M.J."/>
            <person name="Chevrette M.G."/>
            <person name="De Carvalho L.P.S."/>
            <person name="Shen B."/>
        </authorList>
    </citation>
    <scope>NUCLEOTIDE SEQUENCE [LARGE SCALE GENOMIC DNA]</scope>
    <source>
        <strain evidence="2 3">NPDC058753</strain>
    </source>
</reference>
<keyword evidence="3" id="KW-1185">Reference proteome</keyword>
<feature type="compositionally biased region" description="Low complexity" evidence="1">
    <location>
        <begin position="113"/>
        <end position="122"/>
    </location>
</feature>
<protein>
    <submittedName>
        <fullName evidence="2">Uncharacterized protein</fullName>
    </submittedName>
</protein>
<feature type="region of interest" description="Disordered" evidence="1">
    <location>
        <begin position="71"/>
        <end position="122"/>
    </location>
</feature>
<feature type="compositionally biased region" description="Gly residues" evidence="1">
    <location>
        <begin position="78"/>
        <end position="89"/>
    </location>
</feature>